<evidence type="ECO:0000313" key="3">
    <source>
        <dbReference type="Proteomes" id="UP001174909"/>
    </source>
</evidence>
<evidence type="ECO:0000313" key="2">
    <source>
        <dbReference type="EMBL" id="CAI8058417.1"/>
    </source>
</evidence>
<protein>
    <submittedName>
        <fullName evidence="2">Uncharacterized protein</fullName>
    </submittedName>
</protein>
<keyword evidence="1" id="KW-0812">Transmembrane</keyword>
<evidence type="ECO:0000256" key="1">
    <source>
        <dbReference type="SAM" id="Phobius"/>
    </source>
</evidence>
<dbReference type="SUPFAM" id="SSF49464">
    <property type="entry name" value="Carboxypeptidase regulatory domain-like"/>
    <property type="match status" value="1"/>
</dbReference>
<keyword evidence="3" id="KW-1185">Reference proteome</keyword>
<dbReference type="Gene3D" id="2.60.40.1120">
    <property type="entry name" value="Carboxypeptidase-like, regulatory domain"/>
    <property type="match status" value="1"/>
</dbReference>
<proteinExistence type="predicted"/>
<keyword evidence="1" id="KW-1133">Transmembrane helix</keyword>
<feature type="transmembrane region" description="Helical" evidence="1">
    <location>
        <begin position="12"/>
        <end position="35"/>
    </location>
</feature>
<name>A0AA35U3W2_GEOBA</name>
<dbReference type="InterPro" id="IPR008969">
    <property type="entry name" value="CarboxyPept-like_regulatory"/>
</dbReference>
<dbReference type="AlphaFoldDB" id="A0AA35U3W2"/>
<organism evidence="2 3">
    <name type="scientific">Geodia barretti</name>
    <name type="common">Barrett's horny sponge</name>
    <dbReference type="NCBI Taxonomy" id="519541"/>
    <lineage>
        <taxon>Eukaryota</taxon>
        <taxon>Metazoa</taxon>
        <taxon>Porifera</taxon>
        <taxon>Demospongiae</taxon>
        <taxon>Heteroscleromorpha</taxon>
        <taxon>Tetractinellida</taxon>
        <taxon>Astrophorina</taxon>
        <taxon>Geodiidae</taxon>
        <taxon>Geodia</taxon>
    </lineage>
</organism>
<accession>A0AA35U3W2</accession>
<dbReference type="Proteomes" id="UP001174909">
    <property type="component" value="Unassembled WGS sequence"/>
</dbReference>
<sequence>MGWSSRQVWGFTTLMLGVVVMAIVSMVTLVLLLIMDGPPEGQPLLIATPTNTPPTDEVQTSSLAYYCPNERSVLVENIVEKCGCVPCIHVPVVFVGMVTNTDNESIPMATVKVNNTDYQTNENGMFGFSVSSLQEEVVMDVVATGYWDYKRLLRVLPGKVNILQVRLMKKIIRKIPATPHSVIISTLDFQLLDSNLTSVSRVRVETVVQFPRGVFRQGATLIGQPVAMGNKASLEGLGMSFITGAQSEGERRRKREGGEGRVVFVVSVGMFNVEGEGGRETGQ</sequence>
<dbReference type="EMBL" id="CASHTH010004512">
    <property type="protein sequence ID" value="CAI8058417.1"/>
    <property type="molecule type" value="Genomic_DNA"/>
</dbReference>
<gene>
    <name evidence="2" type="ORF">GBAR_LOCUS31766</name>
</gene>
<reference evidence="2" key="1">
    <citation type="submission" date="2023-03" db="EMBL/GenBank/DDBJ databases">
        <authorList>
            <person name="Steffen K."/>
            <person name="Cardenas P."/>
        </authorList>
    </citation>
    <scope>NUCLEOTIDE SEQUENCE</scope>
</reference>
<comment type="caution">
    <text evidence="2">The sequence shown here is derived from an EMBL/GenBank/DDBJ whole genome shotgun (WGS) entry which is preliminary data.</text>
</comment>
<keyword evidence="1" id="KW-0472">Membrane</keyword>